<dbReference type="Proteomes" id="UP000571817">
    <property type="component" value="Unassembled WGS sequence"/>
</dbReference>
<proteinExistence type="predicted"/>
<comment type="caution">
    <text evidence="1">The sequence shown here is derived from an EMBL/GenBank/DDBJ whole genome shotgun (WGS) entry which is preliminary data.</text>
</comment>
<organism evidence="1 2">
    <name type="scientific">Allobranchiibius huperziae</name>
    <dbReference type="NCBI Taxonomy" id="1874116"/>
    <lineage>
        <taxon>Bacteria</taxon>
        <taxon>Bacillati</taxon>
        <taxon>Actinomycetota</taxon>
        <taxon>Actinomycetes</taxon>
        <taxon>Micrococcales</taxon>
        <taxon>Dermacoccaceae</taxon>
        <taxon>Allobranchiibius</taxon>
    </lineage>
</organism>
<keyword evidence="1" id="KW-0436">Ligase</keyword>
<dbReference type="Pfam" id="PF13563">
    <property type="entry name" value="2_5_RNA_ligase2"/>
    <property type="match status" value="1"/>
</dbReference>
<sequence length="162" mass="17669">MPFSSLDLSLDPASDEAVRAGWQALEQQEIPSEGRRTSPTHRPHLTLLAAPTVPPDILERAARDLRPLLPARLTARATVVFGRGPFVVAHLVVPDPVLRAAVADLRGDEGDLWIPHLTLSRKVPAGRLTDALRAAEGARPIVVVAQQLRHWDAIRHIVTPLT</sequence>
<keyword evidence="2" id="KW-1185">Reference proteome</keyword>
<dbReference type="RefSeq" id="WP_179483486.1">
    <property type="nucleotide sequence ID" value="NZ_JACCFW010000001.1"/>
</dbReference>
<dbReference type="Gene3D" id="3.90.1140.10">
    <property type="entry name" value="Cyclic phosphodiesterase"/>
    <property type="match status" value="1"/>
</dbReference>
<dbReference type="EMBL" id="JACCFW010000001">
    <property type="protein sequence ID" value="NYJ76427.1"/>
    <property type="molecule type" value="Genomic_DNA"/>
</dbReference>
<dbReference type="GO" id="GO:0016874">
    <property type="term" value="F:ligase activity"/>
    <property type="evidence" value="ECO:0007669"/>
    <property type="project" value="UniProtKB-KW"/>
</dbReference>
<evidence type="ECO:0000313" key="2">
    <source>
        <dbReference type="Proteomes" id="UP000571817"/>
    </source>
</evidence>
<name>A0A853DIB7_9MICO</name>
<dbReference type="InterPro" id="IPR009097">
    <property type="entry name" value="Cyclic_Pdiesterase"/>
</dbReference>
<protein>
    <submittedName>
        <fullName evidence="1">2'-5' RNA ligase</fullName>
    </submittedName>
</protein>
<evidence type="ECO:0000313" key="1">
    <source>
        <dbReference type="EMBL" id="NYJ76427.1"/>
    </source>
</evidence>
<accession>A0A853DIB7</accession>
<dbReference type="SUPFAM" id="SSF55144">
    <property type="entry name" value="LigT-like"/>
    <property type="match status" value="1"/>
</dbReference>
<gene>
    <name evidence="1" type="ORF">HNR15_003390</name>
</gene>
<dbReference type="AlphaFoldDB" id="A0A853DIB7"/>
<reference evidence="1 2" key="1">
    <citation type="submission" date="2020-07" db="EMBL/GenBank/DDBJ databases">
        <title>Sequencing the genomes of 1000 actinobacteria strains.</title>
        <authorList>
            <person name="Klenk H.-P."/>
        </authorList>
    </citation>
    <scope>NUCLEOTIDE SEQUENCE [LARGE SCALE GENOMIC DNA]</scope>
    <source>
        <strain evidence="1 2">DSM 29531</strain>
    </source>
</reference>